<dbReference type="SUPFAM" id="SSF56349">
    <property type="entry name" value="DNA breaking-rejoining enzymes"/>
    <property type="match status" value="1"/>
</dbReference>
<dbReference type="RefSeq" id="WP_222133566.1">
    <property type="nucleotide sequence ID" value="NZ_JAKNBA010000038.1"/>
</dbReference>
<dbReference type="GO" id="GO:0006310">
    <property type="term" value="P:DNA recombination"/>
    <property type="evidence" value="ECO:0007669"/>
    <property type="project" value="UniProtKB-KW"/>
</dbReference>
<protein>
    <recommendedName>
        <fullName evidence="2">Tyr recombinase domain-containing protein</fullName>
    </recommendedName>
</protein>
<dbReference type="EMBL" id="JAKNBA010000038">
    <property type="protein sequence ID" value="MDE1243757.1"/>
    <property type="molecule type" value="Genomic_DNA"/>
</dbReference>
<dbReference type="AlphaFoldDB" id="A0A9X4EWN9"/>
<reference evidence="3" key="1">
    <citation type="submission" date="2022-02" db="EMBL/GenBank/DDBJ databases">
        <title>Emergence and expansion in Europe of a Vibrio aestuarianus clonal complex pathogenic for oysters.</title>
        <authorList>
            <person name="Mesnil A."/>
            <person name="Travers M.-A."/>
        </authorList>
    </citation>
    <scope>NUCLEOTIDE SEQUENCE</scope>
    <source>
        <strain evidence="3">19_064_11T1</strain>
    </source>
</reference>
<keyword evidence="1" id="KW-0233">DNA recombination</keyword>
<dbReference type="InterPro" id="IPR013762">
    <property type="entry name" value="Integrase-like_cat_sf"/>
</dbReference>
<evidence type="ECO:0000313" key="3">
    <source>
        <dbReference type="EMBL" id="MDE1243757.1"/>
    </source>
</evidence>
<dbReference type="GO" id="GO:0015074">
    <property type="term" value="P:DNA integration"/>
    <property type="evidence" value="ECO:0007669"/>
    <property type="project" value="InterPro"/>
</dbReference>
<evidence type="ECO:0000259" key="2">
    <source>
        <dbReference type="PROSITE" id="PS51898"/>
    </source>
</evidence>
<organism evidence="3 4">
    <name type="scientific">Vibrio aestuarianus</name>
    <dbReference type="NCBI Taxonomy" id="28171"/>
    <lineage>
        <taxon>Bacteria</taxon>
        <taxon>Pseudomonadati</taxon>
        <taxon>Pseudomonadota</taxon>
        <taxon>Gammaproteobacteria</taxon>
        <taxon>Vibrionales</taxon>
        <taxon>Vibrionaceae</taxon>
        <taxon>Vibrio</taxon>
    </lineage>
</organism>
<feature type="domain" description="Tyr recombinase" evidence="2">
    <location>
        <begin position="169"/>
        <end position="404"/>
    </location>
</feature>
<comment type="caution">
    <text evidence="3">The sequence shown here is derived from an EMBL/GenBank/DDBJ whole genome shotgun (WGS) entry which is preliminary data.</text>
</comment>
<dbReference type="PROSITE" id="PS51898">
    <property type="entry name" value="TYR_RECOMBINASE"/>
    <property type="match status" value="1"/>
</dbReference>
<evidence type="ECO:0000313" key="4">
    <source>
        <dbReference type="Proteomes" id="UP001140979"/>
    </source>
</evidence>
<gene>
    <name evidence="3" type="ORF">L9W94_16695</name>
</gene>
<dbReference type="Gene3D" id="1.10.443.10">
    <property type="entry name" value="Intergrase catalytic core"/>
    <property type="match status" value="1"/>
</dbReference>
<dbReference type="InterPro" id="IPR011010">
    <property type="entry name" value="DNA_brk_join_enz"/>
</dbReference>
<proteinExistence type="predicted"/>
<sequence length="408" mass="46933">MRYKVKNIRHPKYDNQLLPMLVDTEDCDCPLPSAALWGFDLWHSKPLNTVKARLRDLAVFYEYVDRHHPSFFEDAAAIKILSHRQITAISSALLVNYNYTVDDGVVVKPSTFNRRIDSISQFLSFHYSRYVNRLNDLERMDDRQKHVFAMIGRFRKKRYSKTEIEIHTNQAKSLSVEEVNIIRDIVRPSTIDFFNEVNPFSPELQRRNACAILLLIELGCRAAELVLIKNNDEHLKLTTNPTVVITTEDKNSKSFRGRADGASHKTLGRELPISQGLSNLIIDYIEEDRPKLRKPFNDQLTDYLFVSKSDGGAMTTDGLSYLIDSLYRKMPELVNTIHPHRLRVTKGIEVRDAVDKDYEGSNSPMTKSGDMQDTLTTWGGWSSTSNMPKHYTKGLLQRKLSEYLAKSE</sequence>
<name>A0A9X4EWN9_9VIBR</name>
<accession>A0A9X4EWN9</accession>
<dbReference type="GO" id="GO:0003677">
    <property type="term" value="F:DNA binding"/>
    <property type="evidence" value="ECO:0007669"/>
    <property type="project" value="InterPro"/>
</dbReference>
<dbReference type="InterPro" id="IPR002104">
    <property type="entry name" value="Integrase_catalytic"/>
</dbReference>
<evidence type="ECO:0000256" key="1">
    <source>
        <dbReference type="ARBA" id="ARBA00023172"/>
    </source>
</evidence>
<dbReference type="Proteomes" id="UP001140979">
    <property type="component" value="Unassembled WGS sequence"/>
</dbReference>